<dbReference type="InterPro" id="IPR012551">
    <property type="entry name" value="DUF1707_SHOCT-like"/>
</dbReference>
<comment type="caution">
    <text evidence="2">The sequence shown here is derived from an EMBL/GenBank/DDBJ whole genome shotgun (WGS) entry which is preliminary data.</text>
</comment>
<evidence type="ECO:0000313" key="2">
    <source>
        <dbReference type="EMBL" id="MEV5510050.1"/>
    </source>
</evidence>
<name>A0ABV3K4G6_STRON</name>
<gene>
    <name evidence="2" type="ORF">AB0L16_27055</name>
</gene>
<dbReference type="Proteomes" id="UP001552594">
    <property type="component" value="Unassembled WGS sequence"/>
</dbReference>
<evidence type="ECO:0000313" key="3">
    <source>
        <dbReference type="Proteomes" id="UP001552594"/>
    </source>
</evidence>
<dbReference type="PANTHER" id="PTHR40763">
    <property type="entry name" value="MEMBRANE PROTEIN-RELATED"/>
    <property type="match status" value="1"/>
</dbReference>
<dbReference type="PANTHER" id="PTHR40763:SF5">
    <property type="entry name" value="MEMBRANE PROTEIN"/>
    <property type="match status" value="1"/>
</dbReference>
<feature type="domain" description="DUF1707" evidence="1">
    <location>
        <begin position="12"/>
        <end position="62"/>
    </location>
</feature>
<keyword evidence="3" id="KW-1185">Reference proteome</keyword>
<sequence>MSSLPEDRTPLVGDDDRDRAVERLQQAYTEGRLSHEEMEERLQQALTAKTESELGRALASLPAERVGTTATIAAASGRISRRGAWQVPRNLKVTSACGRVRLDLSRAVFEDSVVDIELQLGTGRASITVPRDAVVDVGGLRTGWKDLHYRPARHPGSGGPVIRISGAMGFGRLKIRHARH</sequence>
<protein>
    <submittedName>
        <fullName evidence="2">DUF1707 domain-containing protein</fullName>
    </submittedName>
</protein>
<accession>A0ABV3K4G6</accession>
<dbReference type="EMBL" id="JBFAUK010000027">
    <property type="protein sequence ID" value="MEV5510050.1"/>
    <property type="molecule type" value="Genomic_DNA"/>
</dbReference>
<organism evidence="2 3">
    <name type="scientific">Streptomyces orinoci</name>
    <name type="common">Streptoverticillium orinoci</name>
    <dbReference type="NCBI Taxonomy" id="67339"/>
    <lineage>
        <taxon>Bacteria</taxon>
        <taxon>Bacillati</taxon>
        <taxon>Actinomycetota</taxon>
        <taxon>Actinomycetes</taxon>
        <taxon>Kitasatosporales</taxon>
        <taxon>Streptomycetaceae</taxon>
        <taxon>Streptomyces</taxon>
    </lineage>
</organism>
<proteinExistence type="predicted"/>
<reference evidence="2 3" key="1">
    <citation type="submission" date="2024-06" db="EMBL/GenBank/DDBJ databases">
        <title>The Natural Products Discovery Center: Release of the First 8490 Sequenced Strains for Exploring Actinobacteria Biosynthetic Diversity.</title>
        <authorList>
            <person name="Kalkreuter E."/>
            <person name="Kautsar S.A."/>
            <person name="Yang D."/>
            <person name="Bader C.D."/>
            <person name="Teijaro C.N."/>
            <person name="Fluegel L."/>
            <person name="Davis C.M."/>
            <person name="Simpson J.R."/>
            <person name="Lauterbach L."/>
            <person name="Steele A.D."/>
            <person name="Gui C."/>
            <person name="Meng S."/>
            <person name="Li G."/>
            <person name="Viehrig K."/>
            <person name="Ye F."/>
            <person name="Su P."/>
            <person name="Kiefer A.F."/>
            <person name="Nichols A."/>
            <person name="Cepeda A.J."/>
            <person name="Yan W."/>
            <person name="Fan B."/>
            <person name="Jiang Y."/>
            <person name="Adhikari A."/>
            <person name="Zheng C.-J."/>
            <person name="Schuster L."/>
            <person name="Cowan T.M."/>
            <person name="Smanski M.J."/>
            <person name="Chevrette M.G."/>
            <person name="De Carvalho L.P.S."/>
            <person name="Shen B."/>
        </authorList>
    </citation>
    <scope>NUCLEOTIDE SEQUENCE [LARGE SCALE GENOMIC DNA]</scope>
    <source>
        <strain evidence="2 3">NPDC052347</strain>
    </source>
</reference>
<dbReference type="RefSeq" id="WP_109284420.1">
    <property type="nucleotide sequence ID" value="NZ_JBFAUK010000027.1"/>
</dbReference>
<dbReference type="Pfam" id="PF08044">
    <property type="entry name" value="DUF1707"/>
    <property type="match status" value="1"/>
</dbReference>
<evidence type="ECO:0000259" key="1">
    <source>
        <dbReference type="Pfam" id="PF08044"/>
    </source>
</evidence>